<dbReference type="EMBL" id="JBFDAA010000002">
    <property type="protein sequence ID" value="KAL1139610.1"/>
    <property type="molecule type" value="Genomic_DNA"/>
</dbReference>
<keyword evidence="2" id="KW-1185">Reference proteome</keyword>
<name>A0ABD0YUF8_9HEMI</name>
<evidence type="ECO:0000313" key="2">
    <source>
        <dbReference type="Proteomes" id="UP001558652"/>
    </source>
</evidence>
<gene>
    <name evidence="1" type="ORF">AAG570_006592</name>
</gene>
<accession>A0ABD0YUF8</accession>
<dbReference type="AlphaFoldDB" id="A0ABD0YUF8"/>
<dbReference type="Proteomes" id="UP001558652">
    <property type="component" value="Unassembled WGS sequence"/>
</dbReference>
<sequence length="123" mass="13562">MASKLLEETCSTRTGSRIRRKMKPSKDHEGLLILLKCGKGARMGRVDDRYSSARGHPLGGAVPVHMGLRVQECSCAFKAGGAFGWPPWPLAAVSFFPQRGPYSHDNPVEGSPAPDRVHRLFRY</sequence>
<organism evidence="1 2">
    <name type="scientific">Ranatra chinensis</name>
    <dbReference type="NCBI Taxonomy" id="642074"/>
    <lineage>
        <taxon>Eukaryota</taxon>
        <taxon>Metazoa</taxon>
        <taxon>Ecdysozoa</taxon>
        <taxon>Arthropoda</taxon>
        <taxon>Hexapoda</taxon>
        <taxon>Insecta</taxon>
        <taxon>Pterygota</taxon>
        <taxon>Neoptera</taxon>
        <taxon>Paraneoptera</taxon>
        <taxon>Hemiptera</taxon>
        <taxon>Heteroptera</taxon>
        <taxon>Panheteroptera</taxon>
        <taxon>Nepomorpha</taxon>
        <taxon>Nepidae</taxon>
        <taxon>Ranatrinae</taxon>
        <taxon>Ranatra</taxon>
    </lineage>
</organism>
<reference evidence="1 2" key="1">
    <citation type="submission" date="2024-07" db="EMBL/GenBank/DDBJ databases">
        <title>Chromosome-level genome assembly of the water stick insect Ranatra chinensis (Heteroptera: Nepidae).</title>
        <authorList>
            <person name="Liu X."/>
        </authorList>
    </citation>
    <scope>NUCLEOTIDE SEQUENCE [LARGE SCALE GENOMIC DNA]</scope>
    <source>
        <strain evidence="1">Cailab_2021Rc</strain>
        <tissue evidence="1">Muscle</tissue>
    </source>
</reference>
<protein>
    <submittedName>
        <fullName evidence="1">Uncharacterized protein</fullName>
    </submittedName>
</protein>
<evidence type="ECO:0000313" key="1">
    <source>
        <dbReference type="EMBL" id="KAL1139610.1"/>
    </source>
</evidence>
<proteinExistence type="predicted"/>
<comment type="caution">
    <text evidence="1">The sequence shown here is derived from an EMBL/GenBank/DDBJ whole genome shotgun (WGS) entry which is preliminary data.</text>
</comment>